<gene>
    <name evidence="1" type="ORF">C0Q70_13930</name>
</gene>
<proteinExistence type="predicted"/>
<protein>
    <submittedName>
        <fullName evidence="1">Uncharacterized protein</fullName>
    </submittedName>
</protein>
<keyword evidence="2" id="KW-1185">Reference proteome</keyword>
<dbReference type="Proteomes" id="UP000245119">
    <property type="component" value="Linkage Group LG8"/>
</dbReference>
<dbReference type="EMBL" id="PZQS01000008">
    <property type="protein sequence ID" value="PVD26260.1"/>
    <property type="molecule type" value="Genomic_DNA"/>
</dbReference>
<sequence length="129" mass="13397">MGRHGIDSRSPHPFTETLAVVVSGGRGVVQFGLPDEAVVGSQHDGGQRHGQHVGQYRRQPHPLLVALGRHLALALLAGKGGRTLGVGRGVGGIGSEGRTGVIFFVHPVAGSGTRRHQRAPLCVSLCVGH</sequence>
<organism evidence="1 2">
    <name type="scientific">Pomacea canaliculata</name>
    <name type="common">Golden apple snail</name>
    <dbReference type="NCBI Taxonomy" id="400727"/>
    <lineage>
        <taxon>Eukaryota</taxon>
        <taxon>Metazoa</taxon>
        <taxon>Spiralia</taxon>
        <taxon>Lophotrochozoa</taxon>
        <taxon>Mollusca</taxon>
        <taxon>Gastropoda</taxon>
        <taxon>Caenogastropoda</taxon>
        <taxon>Architaenioglossa</taxon>
        <taxon>Ampullarioidea</taxon>
        <taxon>Ampullariidae</taxon>
        <taxon>Pomacea</taxon>
    </lineage>
</organism>
<evidence type="ECO:0000313" key="2">
    <source>
        <dbReference type="Proteomes" id="UP000245119"/>
    </source>
</evidence>
<reference evidence="1 2" key="1">
    <citation type="submission" date="2018-04" db="EMBL/GenBank/DDBJ databases">
        <title>The genome of golden apple snail Pomacea canaliculata provides insight into stress tolerance and invasive adaptation.</title>
        <authorList>
            <person name="Liu C."/>
            <person name="Liu B."/>
            <person name="Ren Y."/>
            <person name="Zhang Y."/>
            <person name="Wang H."/>
            <person name="Li S."/>
            <person name="Jiang F."/>
            <person name="Yin L."/>
            <person name="Zhang G."/>
            <person name="Qian W."/>
            <person name="Fan W."/>
        </authorList>
    </citation>
    <scope>NUCLEOTIDE SEQUENCE [LARGE SCALE GENOMIC DNA]</scope>
    <source>
        <strain evidence="1">SZHN2017</strain>
        <tissue evidence="1">Muscle</tissue>
    </source>
</reference>
<accession>A0A2T7NYK8</accession>
<name>A0A2T7NYK8_POMCA</name>
<evidence type="ECO:0000313" key="1">
    <source>
        <dbReference type="EMBL" id="PVD26260.1"/>
    </source>
</evidence>
<dbReference type="AlphaFoldDB" id="A0A2T7NYK8"/>
<comment type="caution">
    <text evidence="1">The sequence shown here is derived from an EMBL/GenBank/DDBJ whole genome shotgun (WGS) entry which is preliminary data.</text>
</comment>